<dbReference type="Proteomes" id="UP000192936">
    <property type="component" value="Unassembled WGS sequence"/>
</dbReference>
<dbReference type="InterPro" id="IPR029063">
    <property type="entry name" value="SAM-dependent_MTases_sf"/>
</dbReference>
<dbReference type="STRING" id="286727.SAMN02982917_2115"/>
<sequence length="226" mass="25819">MPSLEWMRQEFDYGYSSGNVLADPPDPHRLKEEAMIGGSYRRVFLDIVAPLLRPDMTVLELGPGGGSWTRALLEHLPEGRLHTVDFQDIGRWIDIPSYNGRLIHHQVQDNEFTSVSDGSFDFFFTWGVICHWAQGDIEHILRRVNPKMKPGAQAVLNYAAWEKLDRYGWERGGVPVSFQSLPDEEMWWPRNSVAEMSDLCRRAGWTVLAADLNAVERDGVVHLRAD</sequence>
<dbReference type="OrthoDB" id="148175at2"/>
<organism evidence="1 2">
    <name type="scientific">Azospirillum oryzae</name>
    <dbReference type="NCBI Taxonomy" id="286727"/>
    <lineage>
        <taxon>Bacteria</taxon>
        <taxon>Pseudomonadati</taxon>
        <taxon>Pseudomonadota</taxon>
        <taxon>Alphaproteobacteria</taxon>
        <taxon>Rhodospirillales</taxon>
        <taxon>Azospirillaceae</taxon>
        <taxon>Azospirillum</taxon>
    </lineage>
</organism>
<dbReference type="SUPFAM" id="SSF53335">
    <property type="entry name" value="S-adenosyl-L-methionine-dependent methyltransferases"/>
    <property type="match status" value="1"/>
</dbReference>
<dbReference type="AlphaFoldDB" id="A0A1X7EY09"/>
<proteinExistence type="predicted"/>
<reference evidence="1 2" key="1">
    <citation type="submission" date="2017-04" db="EMBL/GenBank/DDBJ databases">
        <authorList>
            <person name="Afonso C.L."/>
            <person name="Miller P.J."/>
            <person name="Scott M.A."/>
            <person name="Spackman E."/>
            <person name="Goraichik I."/>
            <person name="Dimitrov K.M."/>
            <person name="Suarez D.L."/>
            <person name="Swayne D.E."/>
        </authorList>
    </citation>
    <scope>NUCLEOTIDE SEQUENCE [LARGE SCALE GENOMIC DNA]</scope>
    <source>
        <strain evidence="1 2">A2P</strain>
    </source>
</reference>
<evidence type="ECO:0000313" key="2">
    <source>
        <dbReference type="Proteomes" id="UP000192936"/>
    </source>
</evidence>
<dbReference type="CDD" id="cd02440">
    <property type="entry name" value="AdoMet_MTases"/>
    <property type="match status" value="1"/>
</dbReference>
<keyword evidence="1" id="KW-0489">Methyltransferase</keyword>
<dbReference type="Gene3D" id="3.40.50.150">
    <property type="entry name" value="Vaccinia Virus protein VP39"/>
    <property type="match status" value="1"/>
</dbReference>
<evidence type="ECO:0000313" key="1">
    <source>
        <dbReference type="EMBL" id="SMF42304.1"/>
    </source>
</evidence>
<accession>A0A1X7EY09</accession>
<name>A0A1X7EY09_9PROT</name>
<dbReference type="GO" id="GO:0032259">
    <property type="term" value="P:methylation"/>
    <property type="evidence" value="ECO:0007669"/>
    <property type="project" value="UniProtKB-KW"/>
</dbReference>
<dbReference type="Pfam" id="PF13489">
    <property type="entry name" value="Methyltransf_23"/>
    <property type="match status" value="1"/>
</dbReference>
<dbReference type="GO" id="GO:0008168">
    <property type="term" value="F:methyltransferase activity"/>
    <property type="evidence" value="ECO:0007669"/>
    <property type="project" value="UniProtKB-KW"/>
</dbReference>
<dbReference type="RefSeq" id="WP_085085000.1">
    <property type="nucleotide sequence ID" value="NZ_FXAK01000004.1"/>
</dbReference>
<protein>
    <submittedName>
        <fullName evidence="1">Methyltransferase domain-containing protein</fullName>
    </submittedName>
</protein>
<keyword evidence="1" id="KW-0808">Transferase</keyword>
<dbReference type="EMBL" id="FXAK01000004">
    <property type="protein sequence ID" value="SMF42304.1"/>
    <property type="molecule type" value="Genomic_DNA"/>
</dbReference>
<gene>
    <name evidence="1" type="ORF">SAMN02982917_2115</name>
</gene>